<reference evidence="3 4" key="1">
    <citation type="submission" date="2024-04" db="EMBL/GenBank/DDBJ databases">
        <title>Tritrichomonas musculus Genome.</title>
        <authorList>
            <person name="Alves-Ferreira E."/>
            <person name="Grigg M."/>
            <person name="Lorenzi H."/>
            <person name="Galac M."/>
        </authorList>
    </citation>
    <scope>NUCLEOTIDE SEQUENCE [LARGE SCALE GENOMIC DNA]</scope>
    <source>
        <strain evidence="3 4">EAF2021</strain>
    </source>
</reference>
<dbReference type="Proteomes" id="UP001470230">
    <property type="component" value="Unassembled WGS sequence"/>
</dbReference>
<accession>A0ABR2JC41</accession>
<keyword evidence="4" id="KW-1185">Reference proteome</keyword>
<feature type="region of interest" description="Disordered" evidence="1">
    <location>
        <begin position="1"/>
        <end position="25"/>
    </location>
</feature>
<comment type="caution">
    <text evidence="3">The sequence shown here is derived from an EMBL/GenBank/DDBJ whole genome shotgun (WGS) entry which is preliminary data.</text>
</comment>
<evidence type="ECO:0000256" key="1">
    <source>
        <dbReference type="SAM" id="MobiDB-lite"/>
    </source>
</evidence>
<protein>
    <recommendedName>
        <fullName evidence="2">MULE transposase domain-containing protein</fullName>
    </recommendedName>
</protein>
<dbReference type="InterPro" id="IPR018289">
    <property type="entry name" value="MULE_transposase_dom"/>
</dbReference>
<evidence type="ECO:0000259" key="2">
    <source>
        <dbReference type="Pfam" id="PF10551"/>
    </source>
</evidence>
<sequence>MQFRPVNQQATQYPSSNQNLPSQQYLPSYPYPKLLTYPPHPYQPSQPYLSYPTYPTNQPYQPFQTYQTYSPYPPYSFCPPPPYPSYPTYLPPQPYPPYPPYPQTYQTFQLNNPPQNVPENSNNRILHNISYKVLSNDNRKQWFLHPTGDNTNFHSKIQLNFDEPNSKDFPTYIFDNNYVYKKDYCRGGKAYYYCVNKNIKNIKCPARRIYKDGFLEMPSQKENFFHQSDLCNIQNLEASKQLKNQLYILRLNVRNYYLQNRNKSIRYIHSEFKKCNYSCTISQIEYWLKDLTNQSNGKCSHLKFMKDDLNPTESRLWCRLNDEVNNLMLFMTDLHEDILIDSDVWLIDGTFRTAPRNFNQVINIMAVNTLKKKYITVAHLLINGKKEADYTFSLNTFLTQIVSSFHFLRVEIIICDFEKALMNAIQNSKNNFHLNEQLNRTIKIQGCLFHYSQCLFRTFSKYYSRKNTTKQMKQILYILLYAPYLEWNLLTNWINNLFKKKNNITQFLLYYKKVWIENRYIWHIEDHLADIVYNISI</sequence>
<feature type="compositionally biased region" description="Polar residues" evidence="1">
    <location>
        <begin position="1"/>
        <end position="19"/>
    </location>
</feature>
<gene>
    <name evidence="3" type="ORF">M9Y10_005539</name>
</gene>
<dbReference type="EMBL" id="JAPFFF010000012">
    <property type="protein sequence ID" value="KAK8875374.1"/>
    <property type="molecule type" value="Genomic_DNA"/>
</dbReference>
<evidence type="ECO:0000313" key="4">
    <source>
        <dbReference type="Proteomes" id="UP001470230"/>
    </source>
</evidence>
<name>A0ABR2JC41_9EUKA</name>
<dbReference type="Pfam" id="PF10551">
    <property type="entry name" value="MULE"/>
    <property type="match status" value="1"/>
</dbReference>
<proteinExistence type="predicted"/>
<feature type="domain" description="MULE transposase" evidence="2">
    <location>
        <begin position="344"/>
        <end position="450"/>
    </location>
</feature>
<organism evidence="3 4">
    <name type="scientific">Tritrichomonas musculus</name>
    <dbReference type="NCBI Taxonomy" id="1915356"/>
    <lineage>
        <taxon>Eukaryota</taxon>
        <taxon>Metamonada</taxon>
        <taxon>Parabasalia</taxon>
        <taxon>Tritrichomonadida</taxon>
        <taxon>Tritrichomonadidae</taxon>
        <taxon>Tritrichomonas</taxon>
    </lineage>
</organism>
<evidence type="ECO:0000313" key="3">
    <source>
        <dbReference type="EMBL" id="KAK8875374.1"/>
    </source>
</evidence>